<comment type="caution">
    <text evidence="5">The sequence shown here is derived from an EMBL/GenBank/DDBJ whole genome shotgun (WGS) entry which is preliminary data.</text>
</comment>
<feature type="domain" description="Oligopeptide/dipeptide ABC transporter C-terminal" evidence="4">
    <location>
        <begin position="51"/>
        <end position="115"/>
    </location>
</feature>
<dbReference type="AlphaFoldDB" id="T1CZP6"/>
<dbReference type="Pfam" id="PF08352">
    <property type="entry name" value="oligo_HPY"/>
    <property type="match status" value="1"/>
</dbReference>
<evidence type="ECO:0000256" key="1">
    <source>
        <dbReference type="ARBA" id="ARBA00022448"/>
    </source>
</evidence>
<organism evidence="5">
    <name type="scientific">mine drainage metagenome</name>
    <dbReference type="NCBI Taxonomy" id="410659"/>
    <lineage>
        <taxon>unclassified sequences</taxon>
        <taxon>metagenomes</taxon>
        <taxon>ecological metagenomes</taxon>
    </lineage>
</organism>
<gene>
    <name evidence="5" type="ORF">B1B_01999</name>
</gene>
<evidence type="ECO:0000256" key="2">
    <source>
        <dbReference type="ARBA" id="ARBA00022741"/>
    </source>
</evidence>
<reference evidence="5" key="2">
    <citation type="journal article" date="2014" name="ISME J.">
        <title>Microbial stratification in low pH oxic and suboxic macroscopic growths along an acid mine drainage.</title>
        <authorList>
            <person name="Mendez-Garcia C."/>
            <person name="Mesa V."/>
            <person name="Sprenger R.R."/>
            <person name="Richter M."/>
            <person name="Diez M.S."/>
            <person name="Solano J."/>
            <person name="Bargiela R."/>
            <person name="Golyshina O.V."/>
            <person name="Manteca A."/>
            <person name="Ramos J.L."/>
            <person name="Gallego J.R."/>
            <person name="Llorente I."/>
            <person name="Martins Dos Santos V.A."/>
            <person name="Jensen O.N."/>
            <person name="Pelaez A.I."/>
            <person name="Sanchez J."/>
            <person name="Ferrer M."/>
        </authorList>
    </citation>
    <scope>NUCLEOTIDE SEQUENCE</scope>
</reference>
<dbReference type="PANTHER" id="PTHR43230:SF3">
    <property type="entry name" value="ABC-TYPE DIPEPTIDE_OLIGOPEPTIDE TRANSPORT SYSTEM, ATPASE COMPONENT"/>
    <property type="match status" value="1"/>
</dbReference>
<dbReference type="EMBL" id="AUZY01001182">
    <property type="protein sequence ID" value="EQD75645.1"/>
    <property type="molecule type" value="Genomic_DNA"/>
</dbReference>
<reference evidence="5" key="1">
    <citation type="submission" date="2013-08" db="EMBL/GenBank/DDBJ databases">
        <authorList>
            <person name="Mendez C."/>
            <person name="Richter M."/>
            <person name="Ferrer M."/>
            <person name="Sanchez J."/>
        </authorList>
    </citation>
    <scope>NUCLEOTIDE SEQUENCE</scope>
</reference>
<keyword evidence="2" id="KW-0547">Nucleotide-binding</keyword>
<keyword evidence="1" id="KW-0813">Transport</keyword>
<evidence type="ECO:0000256" key="3">
    <source>
        <dbReference type="ARBA" id="ARBA00022840"/>
    </source>
</evidence>
<keyword evidence="3" id="KW-0067">ATP-binding</keyword>
<dbReference type="InterPro" id="IPR027417">
    <property type="entry name" value="P-loop_NTPase"/>
</dbReference>
<dbReference type="NCBIfam" id="TIGR01727">
    <property type="entry name" value="oligo_HPY"/>
    <property type="match status" value="1"/>
</dbReference>
<evidence type="ECO:0000313" key="5">
    <source>
        <dbReference type="EMBL" id="EQD75645.1"/>
    </source>
</evidence>
<protein>
    <submittedName>
        <fullName evidence="5">Oligopeptide/dipeptide ABC transporter, ATPase subunit</fullName>
    </submittedName>
</protein>
<dbReference type="Gene3D" id="3.40.50.300">
    <property type="entry name" value="P-loop containing nucleotide triphosphate hydrolases"/>
    <property type="match status" value="1"/>
</dbReference>
<dbReference type="SUPFAM" id="SSF52540">
    <property type="entry name" value="P-loop containing nucleoside triphosphate hydrolases"/>
    <property type="match status" value="1"/>
</dbReference>
<proteinExistence type="predicted"/>
<dbReference type="InterPro" id="IPR013563">
    <property type="entry name" value="Oligopep_ABC_C"/>
</dbReference>
<dbReference type="GO" id="GO:0015833">
    <property type="term" value="P:peptide transport"/>
    <property type="evidence" value="ECO:0007669"/>
    <property type="project" value="InterPro"/>
</dbReference>
<evidence type="ECO:0000259" key="4">
    <source>
        <dbReference type="Pfam" id="PF08352"/>
    </source>
</evidence>
<name>T1CZP6_9ZZZZ</name>
<accession>T1CZP6</accession>
<dbReference type="PANTHER" id="PTHR43230">
    <property type="entry name" value="ABC-TYPE DIPEPTIDE/OLIGOPEPTIDE TRANSPORT SYSTEM, ATPASE COMPONENT"/>
    <property type="match status" value="1"/>
</dbReference>
<dbReference type="GO" id="GO:0005524">
    <property type="term" value="F:ATP binding"/>
    <property type="evidence" value="ECO:0007669"/>
    <property type="project" value="UniProtKB-KW"/>
</dbReference>
<sequence>MLDVSLRAGILNLLRKLEQNFGISVLYITHDLASARYLSDRIYVMYKGEIVESGETEELIRKSAHPYTIALLLASIGIEGSLSEKLGERIFSQDEVSDNHGCLFAPRCQFAKEICSAEKPELKEISVAHSSRCHFASEVQNMRLTEIKEKFGPS</sequence>